<proteinExistence type="predicted"/>
<sequence length="290" mass="30380">MTRTRLVLAALVLGISGWSVGFEPGWLQQRQLVLAAPAWAGPPLTIAVAADFHVGAPHAGLPMLQRVVDELNAAHPDLILLPGDFVIQGVVGGQPVAPEDIAGVLARLQAPLGVFATLGNHDWWLDGERVRKALEAAGIQVIDNRALPLASADGRLWLAGIGDDMTGHARPDAAFAGVPADARLIVIMHDPANAAALPPQTVVAFAGHTHGGQVRLPLIGALITPGRAPRRHSWGWIADAPAPTWVTAGIGTSILPIRFNCPPEPSSCVSAARTTDAGRGLSPRPQWRDS</sequence>
<dbReference type="Pfam" id="PF00149">
    <property type="entry name" value="Metallophos"/>
    <property type="match status" value="1"/>
</dbReference>
<evidence type="ECO:0000256" key="1">
    <source>
        <dbReference type="ARBA" id="ARBA00022723"/>
    </source>
</evidence>
<dbReference type="AlphaFoldDB" id="A0A935Q3G2"/>
<dbReference type="Gene3D" id="3.60.21.10">
    <property type="match status" value="1"/>
</dbReference>
<dbReference type="GO" id="GO:0016020">
    <property type="term" value="C:membrane"/>
    <property type="evidence" value="ECO:0007669"/>
    <property type="project" value="GOC"/>
</dbReference>
<protein>
    <submittedName>
        <fullName evidence="5">Metallophosphoesterase</fullName>
    </submittedName>
</protein>
<dbReference type="Proteomes" id="UP000697998">
    <property type="component" value="Unassembled WGS sequence"/>
</dbReference>
<evidence type="ECO:0000259" key="4">
    <source>
        <dbReference type="Pfam" id="PF00149"/>
    </source>
</evidence>
<dbReference type="InterPro" id="IPR029052">
    <property type="entry name" value="Metallo-depent_PP-like"/>
</dbReference>
<accession>A0A935Q3G2</accession>
<dbReference type="GO" id="GO:0009245">
    <property type="term" value="P:lipid A biosynthetic process"/>
    <property type="evidence" value="ECO:0007669"/>
    <property type="project" value="TreeGrafter"/>
</dbReference>
<name>A0A935Q3G2_9PROT</name>
<dbReference type="SUPFAM" id="SSF56300">
    <property type="entry name" value="Metallo-dependent phosphatases"/>
    <property type="match status" value="1"/>
</dbReference>
<gene>
    <name evidence="5" type="ORF">IPJ27_21240</name>
</gene>
<keyword evidence="1" id="KW-0479">Metal-binding</keyword>
<reference evidence="5 6" key="1">
    <citation type="submission" date="2020-10" db="EMBL/GenBank/DDBJ databases">
        <title>Connecting structure to function with the recovery of over 1000 high-quality activated sludge metagenome-assembled genomes encoding full-length rRNA genes using long-read sequencing.</title>
        <authorList>
            <person name="Singleton C.M."/>
            <person name="Petriglieri F."/>
            <person name="Kristensen J.M."/>
            <person name="Kirkegaard R.H."/>
            <person name="Michaelsen T.Y."/>
            <person name="Andersen M.H."/>
            <person name="Karst S.M."/>
            <person name="Dueholm M.S."/>
            <person name="Nielsen P.H."/>
            <person name="Albertsen M."/>
        </authorList>
    </citation>
    <scope>NUCLEOTIDE SEQUENCE [LARGE SCALE GENOMIC DNA]</scope>
    <source>
        <strain evidence="5">EsbW_18-Q3-R4-48_BATAC.285</strain>
    </source>
</reference>
<feature type="domain" description="Calcineurin-like phosphoesterase" evidence="4">
    <location>
        <begin position="45"/>
        <end position="211"/>
    </location>
</feature>
<dbReference type="PANTHER" id="PTHR31302:SF31">
    <property type="entry name" value="PHOSPHODIESTERASE YAEI"/>
    <property type="match status" value="1"/>
</dbReference>
<dbReference type="EMBL" id="JADJMH010000034">
    <property type="protein sequence ID" value="MBK7677066.1"/>
    <property type="molecule type" value="Genomic_DNA"/>
</dbReference>
<organism evidence="5 6">
    <name type="scientific">Candidatus Accumulibacter proximus</name>
    <dbReference type="NCBI Taxonomy" id="2954385"/>
    <lineage>
        <taxon>Bacteria</taxon>
        <taxon>Pseudomonadati</taxon>
        <taxon>Pseudomonadota</taxon>
        <taxon>Betaproteobacteria</taxon>
        <taxon>Candidatus Accumulibacter</taxon>
    </lineage>
</organism>
<evidence type="ECO:0000256" key="2">
    <source>
        <dbReference type="ARBA" id="ARBA00022801"/>
    </source>
</evidence>
<evidence type="ECO:0000313" key="5">
    <source>
        <dbReference type="EMBL" id="MBK7677066.1"/>
    </source>
</evidence>
<keyword evidence="2" id="KW-0378">Hydrolase</keyword>
<dbReference type="PANTHER" id="PTHR31302">
    <property type="entry name" value="TRANSMEMBRANE PROTEIN WITH METALLOPHOSPHOESTERASE DOMAIN-RELATED"/>
    <property type="match status" value="1"/>
</dbReference>
<dbReference type="GO" id="GO:0046872">
    <property type="term" value="F:metal ion binding"/>
    <property type="evidence" value="ECO:0007669"/>
    <property type="project" value="UniProtKB-KW"/>
</dbReference>
<dbReference type="GO" id="GO:0008758">
    <property type="term" value="F:UDP-2,3-diacylglucosamine hydrolase activity"/>
    <property type="evidence" value="ECO:0007669"/>
    <property type="project" value="TreeGrafter"/>
</dbReference>
<evidence type="ECO:0000313" key="6">
    <source>
        <dbReference type="Proteomes" id="UP000697998"/>
    </source>
</evidence>
<comment type="caution">
    <text evidence="5">The sequence shown here is derived from an EMBL/GenBank/DDBJ whole genome shotgun (WGS) entry which is preliminary data.</text>
</comment>
<dbReference type="InterPro" id="IPR051158">
    <property type="entry name" value="Metallophosphoesterase_sf"/>
</dbReference>
<evidence type="ECO:0000256" key="3">
    <source>
        <dbReference type="SAM" id="MobiDB-lite"/>
    </source>
</evidence>
<feature type="region of interest" description="Disordered" evidence="3">
    <location>
        <begin position="266"/>
        <end position="290"/>
    </location>
</feature>
<dbReference type="InterPro" id="IPR004843">
    <property type="entry name" value="Calcineurin-like_PHP"/>
</dbReference>